<evidence type="ECO:0000313" key="5">
    <source>
        <dbReference type="EMBL" id="PRY31612.1"/>
    </source>
</evidence>
<evidence type="ECO:0000259" key="4">
    <source>
        <dbReference type="Pfam" id="PF00849"/>
    </source>
</evidence>
<dbReference type="InterPro" id="IPR050188">
    <property type="entry name" value="RluA_PseudoU_synthase"/>
</dbReference>
<dbReference type="Proteomes" id="UP000239494">
    <property type="component" value="Unassembled WGS sequence"/>
</dbReference>
<keyword evidence="6" id="KW-1185">Reference proteome</keyword>
<dbReference type="AlphaFoldDB" id="A0A2T0SDW6"/>
<evidence type="ECO:0000256" key="1">
    <source>
        <dbReference type="ARBA" id="ARBA00000073"/>
    </source>
</evidence>
<dbReference type="GO" id="GO:0000455">
    <property type="term" value="P:enzyme-directed rRNA pseudouridine synthesis"/>
    <property type="evidence" value="ECO:0007669"/>
    <property type="project" value="TreeGrafter"/>
</dbReference>
<dbReference type="GO" id="GO:0003723">
    <property type="term" value="F:RNA binding"/>
    <property type="evidence" value="ECO:0007669"/>
    <property type="project" value="InterPro"/>
</dbReference>
<dbReference type="Pfam" id="PF00849">
    <property type="entry name" value="PseudoU_synth_2"/>
    <property type="match status" value="1"/>
</dbReference>
<comment type="catalytic activity">
    <reaction evidence="1">
        <text>a uridine in RNA = a pseudouridine in RNA</text>
        <dbReference type="Rhea" id="RHEA:48348"/>
        <dbReference type="Rhea" id="RHEA-COMP:12068"/>
        <dbReference type="Rhea" id="RHEA-COMP:12069"/>
        <dbReference type="ChEBI" id="CHEBI:65314"/>
        <dbReference type="ChEBI" id="CHEBI:65315"/>
    </reaction>
</comment>
<dbReference type="PANTHER" id="PTHR21600:SF84">
    <property type="entry name" value="PSEUDOURIDINE SYNTHASE RSUA_RLUA-LIKE DOMAIN-CONTAINING PROTEIN"/>
    <property type="match status" value="1"/>
</dbReference>
<dbReference type="EMBL" id="PVTF01000022">
    <property type="protein sequence ID" value="PRY31612.1"/>
    <property type="molecule type" value="Genomic_DNA"/>
</dbReference>
<name>A0A2T0SDW6_9PSEU</name>
<gene>
    <name evidence="5" type="ORF">CLV43_12218</name>
</gene>
<dbReference type="GO" id="GO:0009982">
    <property type="term" value="F:pseudouridine synthase activity"/>
    <property type="evidence" value="ECO:0007669"/>
    <property type="project" value="InterPro"/>
</dbReference>
<comment type="caution">
    <text evidence="5">The sequence shown here is derived from an EMBL/GenBank/DDBJ whole genome shotgun (WGS) entry which is preliminary data.</text>
</comment>
<evidence type="ECO:0000256" key="3">
    <source>
        <dbReference type="ARBA" id="ARBA00033164"/>
    </source>
</evidence>
<dbReference type="SUPFAM" id="SSF55120">
    <property type="entry name" value="Pseudouridine synthase"/>
    <property type="match status" value="1"/>
</dbReference>
<dbReference type="CDD" id="cd02558">
    <property type="entry name" value="PSRA_1"/>
    <property type="match status" value="1"/>
</dbReference>
<accession>A0A2T0SDW6</accession>
<dbReference type="PANTHER" id="PTHR21600">
    <property type="entry name" value="MITOCHONDRIAL RNA PSEUDOURIDINE SYNTHASE"/>
    <property type="match status" value="1"/>
</dbReference>
<organism evidence="5 6">
    <name type="scientific">Umezawaea tangerina</name>
    <dbReference type="NCBI Taxonomy" id="84725"/>
    <lineage>
        <taxon>Bacteria</taxon>
        <taxon>Bacillati</taxon>
        <taxon>Actinomycetota</taxon>
        <taxon>Actinomycetes</taxon>
        <taxon>Pseudonocardiales</taxon>
        <taxon>Pseudonocardiaceae</taxon>
        <taxon>Umezawaea</taxon>
    </lineage>
</organism>
<feature type="domain" description="Pseudouridine synthase RsuA/RluA-like" evidence="4">
    <location>
        <begin position="117"/>
        <end position="263"/>
    </location>
</feature>
<evidence type="ECO:0000313" key="6">
    <source>
        <dbReference type="Proteomes" id="UP000239494"/>
    </source>
</evidence>
<dbReference type="InterPro" id="IPR020103">
    <property type="entry name" value="PsdUridine_synth_cat_dom_sf"/>
</dbReference>
<reference evidence="5 6" key="1">
    <citation type="submission" date="2018-03" db="EMBL/GenBank/DDBJ databases">
        <title>Genomic Encyclopedia of Archaeal and Bacterial Type Strains, Phase II (KMG-II): from individual species to whole genera.</title>
        <authorList>
            <person name="Goeker M."/>
        </authorList>
    </citation>
    <scope>NUCLEOTIDE SEQUENCE [LARGE SCALE GENOMIC DNA]</scope>
    <source>
        <strain evidence="5 6">DSM 44720</strain>
    </source>
</reference>
<dbReference type="GO" id="GO:0140098">
    <property type="term" value="F:catalytic activity, acting on RNA"/>
    <property type="evidence" value="ECO:0007669"/>
    <property type="project" value="UniProtKB-ARBA"/>
</dbReference>
<dbReference type="Gene3D" id="3.30.2350.10">
    <property type="entry name" value="Pseudouridine synthase"/>
    <property type="match status" value="1"/>
</dbReference>
<evidence type="ECO:0000256" key="2">
    <source>
        <dbReference type="ARBA" id="ARBA00031870"/>
    </source>
</evidence>
<proteinExistence type="predicted"/>
<dbReference type="InterPro" id="IPR006145">
    <property type="entry name" value="PsdUridine_synth_RsuA/RluA"/>
</dbReference>
<sequence length="337" mass="38178">MRDAAARRARTAAYAAILMRRKQKPPLPQRHGLDPARLRMPAEGPWTTLRDHLVDRLPKVDPARIDTMLRESRIVDMDGPLAPGAPFVPNSSVWFHRDLPDEVAVPFEIGVVHRDDDLLVVDKPHFLATIPRGKHVVETALVRLRRELDLPDLVPAHRLDRVTAGLIMFIVNPARRGAYQTMFRDRVVHKEYEAIAPHDPALELPRTVRSHIVKEKGVITARELDAPPNSETLVELVEHRDGLGRYRLLPRTGRTHQLRLHMNGLGVPILGDDFYPVLTETALDDYRKPLQLLAKVLSFTDPVSGRPRRFESPSTLLAWESRERWLAGPVATRLPPG</sequence>
<protein>
    <recommendedName>
        <fullName evidence="2">RNA pseudouridylate synthase</fullName>
    </recommendedName>
    <alternativeName>
        <fullName evidence="3">RNA-uridine isomerase</fullName>
    </alternativeName>
</protein>